<evidence type="ECO:0000313" key="2">
    <source>
        <dbReference type="Proteomes" id="UP001595453"/>
    </source>
</evidence>
<sequence length="257" mass="29312">MQLLFTLHDWLSLGISKYKTWLITLALLLLAAHWYQKQQADQLLQQAVIATPALDDVFIVDESKLSDAAGTQSQYKIYQVSAIDGDNISFRVGRYTYYRFRDIKRGIQLGQLMVDDYYLTEPVRWQQAQLSDLYESGVIYQAHRPIDIYVFGGIVRQRAKPKALYIPEKPNPHNQRAIRHYQMGEFDAAREAFFAAAQTGDKWGQFNYAEMLRDGEGGKADLTLAAFWFATASRQGLAQAQIALKTICEAQPNLTEC</sequence>
<organism evidence="1 2">
    <name type="scientific">Pseudoalteromonas fenneropenaei</name>
    <dbReference type="NCBI Taxonomy" id="1737459"/>
    <lineage>
        <taxon>Bacteria</taxon>
        <taxon>Pseudomonadati</taxon>
        <taxon>Pseudomonadota</taxon>
        <taxon>Gammaproteobacteria</taxon>
        <taxon>Alteromonadales</taxon>
        <taxon>Pseudoalteromonadaceae</taxon>
        <taxon>Pseudoalteromonas</taxon>
    </lineage>
</organism>
<dbReference type="Proteomes" id="UP001595453">
    <property type="component" value="Unassembled WGS sequence"/>
</dbReference>
<dbReference type="InterPro" id="IPR011990">
    <property type="entry name" value="TPR-like_helical_dom_sf"/>
</dbReference>
<dbReference type="SUPFAM" id="SSF81901">
    <property type="entry name" value="HCP-like"/>
    <property type="match status" value="1"/>
</dbReference>
<protein>
    <recommendedName>
        <fullName evidence="3">Sel1 repeat family protein</fullName>
    </recommendedName>
</protein>
<dbReference type="Gene3D" id="1.25.40.10">
    <property type="entry name" value="Tetratricopeptide repeat domain"/>
    <property type="match status" value="1"/>
</dbReference>
<keyword evidence="2" id="KW-1185">Reference proteome</keyword>
<accession>A0ABV7CLE6</accession>
<dbReference type="RefSeq" id="WP_377124974.1">
    <property type="nucleotide sequence ID" value="NZ_JBHRSD010000022.1"/>
</dbReference>
<gene>
    <name evidence="1" type="ORF">ACFOEE_13130</name>
</gene>
<evidence type="ECO:0008006" key="3">
    <source>
        <dbReference type="Google" id="ProtNLM"/>
    </source>
</evidence>
<dbReference type="EMBL" id="JBHRSD010000022">
    <property type="protein sequence ID" value="MFC3033465.1"/>
    <property type="molecule type" value="Genomic_DNA"/>
</dbReference>
<comment type="caution">
    <text evidence="1">The sequence shown here is derived from an EMBL/GenBank/DDBJ whole genome shotgun (WGS) entry which is preliminary data.</text>
</comment>
<name>A0ABV7CLE6_9GAMM</name>
<reference evidence="2" key="1">
    <citation type="journal article" date="2019" name="Int. J. Syst. Evol. Microbiol.">
        <title>The Global Catalogue of Microorganisms (GCM) 10K type strain sequencing project: providing services to taxonomists for standard genome sequencing and annotation.</title>
        <authorList>
            <consortium name="The Broad Institute Genomics Platform"/>
            <consortium name="The Broad Institute Genome Sequencing Center for Infectious Disease"/>
            <person name="Wu L."/>
            <person name="Ma J."/>
        </authorList>
    </citation>
    <scope>NUCLEOTIDE SEQUENCE [LARGE SCALE GENOMIC DNA]</scope>
    <source>
        <strain evidence="2">KCTC 42730</strain>
    </source>
</reference>
<proteinExistence type="predicted"/>
<evidence type="ECO:0000313" key="1">
    <source>
        <dbReference type="EMBL" id="MFC3033465.1"/>
    </source>
</evidence>